<reference evidence="2" key="1">
    <citation type="submission" date="2016-10" db="EMBL/GenBank/DDBJ databases">
        <authorList>
            <person name="Varghese N."/>
            <person name="Submissions S."/>
        </authorList>
    </citation>
    <scope>NUCLEOTIDE SEQUENCE [LARGE SCALE GENOMIC DNA]</scope>
    <source>
        <strain evidence="2">DSM 17038</strain>
    </source>
</reference>
<dbReference type="OrthoDB" id="9850265at2"/>
<dbReference type="AlphaFoldDB" id="A0A1I2YWL0"/>
<dbReference type="RefSeq" id="WP_092475004.1">
    <property type="nucleotide sequence ID" value="NZ_FOOX01000023.1"/>
</dbReference>
<proteinExistence type="predicted"/>
<sequence>MYDNSRDMLFNKIINSLTVISGCAQLASRVDYPEKVIHYFNEIISQMDKLLFLLIELYKLDSGSAEPKYSPMNQYKSTGNRPPLIVL</sequence>
<dbReference type="EMBL" id="FOOX01000023">
    <property type="protein sequence ID" value="SFH29860.1"/>
    <property type="molecule type" value="Genomic_DNA"/>
</dbReference>
<gene>
    <name evidence="1" type="ORF">SAMN05660649_04647</name>
</gene>
<dbReference type="PROSITE" id="PS51257">
    <property type="entry name" value="PROKAR_LIPOPROTEIN"/>
    <property type="match status" value="1"/>
</dbReference>
<evidence type="ECO:0000313" key="2">
    <source>
        <dbReference type="Proteomes" id="UP000199337"/>
    </source>
</evidence>
<dbReference type="Proteomes" id="UP000199337">
    <property type="component" value="Unassembled WGS sequence"/>
</dbReference>
<organism evidence="1 2">
    <name type="scientific">Desulfotruncus arcticus DSM 17038</name>
    <dbReference type="NCBI Taxonomy" id="1121424"/>
    <lineage>
        <taxon>Bacteria</taxon>
        <taxon>Bacillati</taxon>
        <taxon>Bacillota</taxon>
        <taxon>Clostridia</taxon>
        <taxon>Eubacteriales</taxon>
        <taxon>Desulfallaceae</taxon>
        <taxon>Desulfotruncus</taxon>
    </lineage>
</organism>
<name>A0A1I2YWL0_9FIRM</name>
<keyword evidence="2" id="KW-1185">Reference proteome</keyword>
<evidence type="ECO:0000313" key="1">
    <source>
        <dbReference type="EMBL" id="SFH29860.1"/>
    </source>
</evidence>
<protein>
    <submittedName>
        <fullName evidence="1">Uncharacterized protein</fullName>
    </submittedName>
</protein>
<accession>A0A1I2YWL0</accession>